<feature type="chain" id="PRO_5019559743" evidence="2">
    <location>
        <begin position="19"/>
        <end position="407"/>
    </location>
</feature>
<reference evidence="3 4" key="1">
    <citation type="submission" date="2019-01" db="EMBL/GenBank/DDBJ databases">
        <title>Egibacter rhizosphaerae EGI 80759T.</title>
        <authorList>
            <person name="Chen D.-D."/>
            <person name="Tian Y."/>
            <person name="Jiao J.-Y."/>
            <person name="Zhang X.-T."/>
            <person name="Zhang Y.-G."/>
            <person name="Zhang Y."/>
            <person name="Xiao M."/>
            <person name="Shu W.-S."/>
            <person name="Li W.-J."/>
        </authorList>
    </citation>
    <scope>NUCLEOTIDE SEQUENCE [LARGE SCALE GENOMIC DNA]</scope>
    <source>
        <strain evidence="3 4">EGI 80759</strain>
    </source>
</reference>
<feature type="region of interest" description="Disordered" evidence="1">
    <location>
        <begin position="189"/>
        <end position="210"/>
    </location>
</feature>
<feature type="compositionally biased region" description="Basic and acidic residues" evidence="1">
    <location>
        <begin position="96"/>
        <end position="116"/>
    </location>
</feature>
<dbReference type="OrthoDB" id="5243485at2"/>
<evidence type="ECO:0000313" key="4">
    <source>
        <dbReference type="Proteomes" id="UP000291469"/>
    </source>
</evidence>
<dbReference type="KEGG" id="erz:ER308_18155"/>
<dbReference type="RefSeq" id="WP_131156296.1">
    <property type="nucleotide sequence ID" value="NZ_CP036402.1"/>
</dbReference>
<name>A0A411YJB6_9ACTN</name>
<gene>
    <name evidence="3" type="ORF">ER308_18155</name>
</gene>
<evidence type="ECO:0000313" key="3">
    <source>
        <dbReference type="EMBL" id="QBI21303.1"/>
    </source>
</evidence>
<proteinExistence type="predicted"/>
<dbReference type="AlphaFoldDB" id="A0A411YJB6"/>
<feature type="region of interest" description="Disordered" evidence="1">
    <location>
        <begin position="89"/>
        <end position="116"/>
    </location>
</feature>
<sequence>MRPFIVTLLLVLPLAACAEPGPLQIGTGDEPDVAPSCAELRAADEADVDGPLADDDEVADAQQARAGYALDSDEETVREVLETTDEDDWAFGFPHTSEEREELTTRGDHGDTPSELRGWAEREAPDAFAGVWVEQAEGAALYVAFTEDLDAYEEEVAERFGEDIRVVEADHTHQELRAIQGQITERMQEQHEAGADQAPGAIVGTGSGERENRVSVDILDGDEETVADLSREFGADRICVNVLDPPEGPAPDGPVRPLAKVEGWRDGLDPHADPFALLEVAWDRETAETAWANNVPDDLEAGAPDEGEPGRYDDLDAVDFDDEALLVWSSGESGSCPGWLADVATDGDGDLEVTRDSFGAGACTDDYNPYRMVLAVDRDRLPDPEALPGELVGDVPDGVADAYPFDG</sequence>
<dbReference type="EMBL" id="CP036402">
    <property type="protein sequence ID" value="QBI21303.1"/>
    <property type="molecule type" value="Genomic_DNA"/>
</dbReference>
<accession>A0A411YJB6</accession>
<feature type="signal peptide" evidence="2">
    <location>
        <begin position="1"/>
        <end position="18"/>
    </location>
</feature>
<organism evidence="3 4">
    <name type="scientific">Egibacter rhizosphaerae</name>
    <dbReference type="NCBI Taxonomy" id="1670831"/>
    <lineage>
        <taxon>Bacteria</taxon>
        <taxon>Bacillati</taxon>
        <taxon>Actinomycetota</taxon>
        <taxon>Nitriliruptoria</taxon>
        <taxon>Egibacterales</taxon>
        <taxon>Egibacteraceae</taxon>
        <taxon>Egibacter</taxon>
    </lineage>
</organism>
<dbReference type="Proteomes" id="UP000291469">
    <property type="component" value="Chromosome"/>
</dbReference>
<evidence type="ECO:0000256" key="1">
    <source>
        <dbReference type="SAM" id="MobiDB-lite"/>
    </source>
</evidence>
<keyword evidence="2" id="KW-0732">Signal</keyword>
<evidence type="ECO:0000256" key="2">
    <source>
        <dbReference type="SAM" id="SignalP"/>
    </source>
</evidence>
<keyword evidence="4" id="KW-1185">Reference proteome</keyword>
<protein>
    <submittedName>
        <fullName evidence="3">Uncharacterized protein</fullName>
    </submittedName>
</protein>